<dbReference type="EnsemblMetazoa" id="GAUT014641-RA">
    <property type="protein sequence ID" value="GAUT014641-PA"/>
    <property type="gene ID" value="GAUT014641"/>
</dbReference>
<dbReference type="PROSITE" id="PS50297">
    <property type="entry name" value="ANK_REP_REGION"/>
    <property type="match status" value="2"/>
</dbReference>
<name>A0A1A9UTA2_GLOAU</name>
<dbReference type="VEuPathDB" id="VectorBase:GAUT014641"/>
<feature type="repeat" description="ANK" evidence="3">
    <location>
        <begin position="32"/>
        <end position="64"/>
    </location>
</feature>
<dbReference type="Gene3D" id="1.25.40.20">
    <property type="entry name" value="Ankyrin repeat-containing domain"/>
    <property type="match status" value="1"/>
</dbReference>
<evidence type="ECO:0000313" key="5">
    <source>
        <dbReference type="Proteomes" id="UP000078200"/>
    </source>
</evidence>
<dbReference type="GO" id="GO:0004842">
    <property type="term" value="F:ubiquitin-protein transferase activity"/>
    <property type="evidence" value="ECO:0007669"/>
    <property type="project" value="TreeGrafter"/>
</dbReference>
<dbReference type="InterPro" id="IPR002110">
    <property type="entry name" value="Ankyrin_rpt"/>
</dbReference>
<dbReference type="GO" id="GO:0070531">
    <property type="term" value="C:BRCA1-A complex"/>
    <property type="evidence" value="ECO:0007669"/>
    <property type="project" value="TreeGrafter"/>
</dbReference>
<dbReference type="InterPro" id="IPR036770">
    <property type="entry name" value="Ankyrin_rpt-contain_sf"/>
</dbReference>
<feature type="repeat" description="ANK" evidence="3">
    <location>
        <begin position="65"/>
        <end position="97"/>
    </location>
</feature>
<keyword evidence="2 3" id="KW-0040">ANK repeat</keyword>
<dbReference type="SUPFAM" id="SSF48403">
    <property type="entry name" value="Ankyrin repeat"/>
    <property type="match status" value="1"/>
</dbReference>
<dbReference type="STRING" id="7395.A0A1A9UTA2"/>
<dbReference type="AlphaFoldDB" id="A0A1A9UTA2"/>
<keyword evidence="5" id="KW-1185">Reference proteome</keyword>
<dbReference type="PANTHER" id="PTHR24171:SF8">
    <property type="entry name" value="BRCA1-ASSOCIATED RING DOMAIN PROTEIN 1"/>
    <property type="match status" value="1"/>
</dbReference>
<keyword evidence="1" id="KW-0677">Repeat</keyword>
<dbReference type="Proteomes" id="UP000078200">
    <property type="component" value="Unassembled WGS sequence"/>
</dbReference>
<dbReference type="PRINTS" id="PR01415">
    <property type="entry name" value="ANKYRIN"/>
</dbReference>
<reference evidence="4" key="1">
    <citation type="submission" date="2020-05" db="UniProtKB">
        <authorList>
            <consortium name="EnsemblMetazoa"/>
        </authorList>
    </citation>
    <scope>IDENTIFICATION</scope>
    <source>
        <strain evidence="4">TTRI</strain>
    </source>
</reference>
<evidence type="ECO:0000313" key="4">
    <source>
        <dbReference type="EnsemblMetazoa" id="GAUT014641-PA"/>
    </source>
</evidence>
<protein>
    <submittedName>
        <fullName evidence="4">ANK_REP_REGION domain-containing protein</fullName>
    </submittedName>
</protein>
<evidence type="ECO:0000256" key="2">
    <source>
        <dbReference type="ARBA" id="ARBA00023043"/>
    </source>
</evidence>
<evidence type="ECO:0000256" key="3">
    <source>
        <dbReference type="PROSITE-ProRule" id="PRU00023"/>
    </source>
</evidence>
<dbReference type="SMART" id="SM00248">
    <property type="entry name" value="ANK"/>
    <property type="match status" value="2"/>
</dbReference>
<dbReference type="GO" id="GO:0085020">
    <property type="term" value="P:protein K6-linked ubiquitination"/>
    <property type="evidence" value="ECO:0007669"/>
    <property type="project" value="TreeGrafter"/>
</dbReference>
<evidence type="ECO:0000256" key="1">
    <source>
        <dbReference type="ARBA" id="ARBA00022737"/>
    </source>
</evidence>
<dbReference type="GO" id="GO:0031436">
    <property type="term" value="C:BRCA1-BARD1 complex"/>
    <property type="evidence" value="ECO:0007669"/>
    <property type="project" value="TreeGrafter"/>
</dbReference>
<organism evidence="4 5">
    <name type="scientific">Glossina austeni</name>
    <name type="common">Savannah tsetse fly</name>
    <dbReference type="NCBI Taxonomy" id="7395"/>
    <lineage>
        <taxon>Eukaryota</taxon>
        <taxon>Metazoa</taxon>
        <taxon>Ecdysozoa</taxon>
        <taxon>Arthropoda</taxon>
        <taxon>Hexapoda</taxon>
        <taxon>Insecta</taxon>
        <taxon>Pterygota</taxon>
        <taxon>Neoptera</taxon>
        <taxon>Endopterygota</taxon>
        <taxon>Diptera</taxon>
        <taxon>Brachycera</taxon>
        <taxon>Muscomorpha</taxon>
        <taxon>Hippoboscoidea</taxon>
        <taxon>Glossinidae</taxon>
        <taxon>Glossina</taxon>
    </lineage>
</organism>
<sequence>MSDLVWSIKNGELDQVQLALEAKSHDINSEVNGRYPLHYAADYGQYDVLEYLINKGANINIMDKHGITPLLAAIWEGHTKCVKLLLEKGAEQNGKTPDGKSYIEAAEKEEIRRLLS</sequence>
<proteinExistence type="predicted"/>
<dbReference type="Pfam" id="PF12796">
    <property type="entry name" value="Ank_2"/>
    <property type="match status" value="1"/>
</dbReference>
<dbReference type="PROSITE" id="PS50088">
    <property type="entry name" value="ANK_REPEAT"/>
    <property type="match status" value="2"/>
</dbReference>
<accession>A0A1A9UTA2</accession>
<dbReference type="PANTHER" id="PTHR24171">
    <property type="entry name" value="ANKYRIN REPEAT DOMAIN-CONTAINING PROTEIN 39-RELATED"/>
    <property type="match status" value="1"/>
</dbReference>